<name>A0AAU6WQH1_9FLAO</name>
<reference evidence="1 2" key="1">
    <citation type="submission" date="2024-04" db="EMBL/GenBank/DDBJ databases">
        <title>Genome sequencing and assembly of rice foliar adapted Chryseobacterium endophyticum OsEnb-ALM-A6.</title>
        <authorList>
            <person name="Kumar S."/>
            <person name="Javed M."/>
            <person name="Chouhan V."/>
            <person name="Charishma K."/>
            <person name="Patel A."/>
            <person name="Kumar M."/>
            <person name="Sahu K.P."/>
            <person name="Kumar A."/>
        </authorList>
    </citation>
    <scope>NUCLEOTIDE SEQUENCE [LARGE SCALE GENOMIC DNA]</scope>
    <source>
        <strain evidence="1 2">OsEnb-ALM-A6</strain>
    </source>
</reference>
<dbReference type="Proteomes" id="UP001463665">
    <property type="component" value="Chromosome"/>
</dbReference>
<sequence length="49" mass="5738">MDLVITIKENKVDCHFDAIIPAKKNKPLEREKEKITNVFIFANKKAFFT</sequence>
<evidence type="ECO:0000313" key="2">
    <source>
        <dbReference type="Proteomes" id="UP001463665"/>
    </source>
</evidence>
<keyword evidence="2" id="KW-1185">Reference proteome</keyword>
<accession>A0AAU6WQH1</accession>
<gene>
    <name evidence="1" type="ORF">AAFP95_01795</name>
</gene>
<dbReference type="EMBL" id="CP154834">
    <property type="protein sequence ID" value="XAO74804.1"/>
    <property type="molecule type" value="Genomic_DNA"/>
</dbReference>
<dbReference type="RefSeq" id="WP_345766780.1">
    <property type="nucleotide sequence ID" value="NZ_CP154834.1"/>
</dbReference>
<protein>
    <submittedName>
        <fullName evidence="1">Uncharacterized protein</fullName>
    </submittedName>
</protein>
<dbReference type="AlphaFoldDB" id="A0AAU6WQH1"/>
<organism evidence="1 2">
    <name type="scientific">Chryseobacterium endophyticum</name>
    <dbReference type="NCBI Taxonomy" id="1854762"/>
    <lineage>
        <taxon>Bacteria</taxon>
        <taxon>Pseudomonadati</taxon>
        <taxon>Bacteroidota</taxon>
        <taxon>Flavobacteriia</taxon>
        <taxon>Flavobacteriales</taxon>
        <taxon>Weeksellaceae</taxon>
        <taxon>Chryseobacterium group</taxon>
        <taxon>Chryseobacterium</taxon>
    </lineage>
</organism>
<evidence type="ECO:0000313" key="1">
    <source>
        <dbReference type="EMBL" id="XAO74804.1"/>
    </source>
</evidence>
<proteinExistence type="predicted"/>